<evidence type="ECO:0000313" key="1">
    <source>
        <dbReference type="EnsemblProtists" id="EOD07155"/>
    </source>
</evidence>
<dbReference type="EnsemblProtists" id="EOD07155">
    <property type="protein sequence ID" value="EOD07155"/>
    <property type="gene ID" value="EMIHUDRAFT_198466"/>
</dbReference>
<dbReference type="PaxDb" id="2903-EOD07155"/>
<protein>
    <submittedName>
        <fullName evidence="1">Uncharacterized protein</fullName>
    </submittedName>
</protein>
<reference evidence="2" key="1">
    <citation type="journal article" date="2013" name="Nature">
        <title>Pan genome of the phytoplankton Emiliania underpins its global distribution.</title>
        <authorList>
            <person name="Read B.A."/>
            <person name="Kegel J."/>
            <person name="Klute M.J."/>
            <person name="Kuo A."/>
            <person name="Lefebvre S.C."/>
            <person name="Maumus F."/>
            <person name="Mayer C."/>
            <person name="Miller J."/>
            <person name="Monier A."/>
            <person name="Salamov A."/>
            <person name="Young J."/>
            <person name="Aguilar M."/>
            <person name="Claverie J.M."/>
            <person name="Frickenhaus S."/>
            <person name="Gonzalez K."/>
            <person name="Herman E.K."/>
            <person name="Lin Y.C."/>
            <person name="Napier J."/>
            <person name="Ogata H."/>
            <person name="Sarno A.F."/>
            <person name="Shmutz J."/>
            <person name="Schroeder D."/>
            <person name="de Vargas C."/>
            <person name="Verret F."/>
            <person name="von Dassow P."/>
            <person name="Valentin K."/>
            <person name="Van de Peer Y."/>
            <person name="Wheeler G."/>
            <person name="Dacks J.B."/>
            <person name="Delwiche C.F."/>
            <person name="Dyhrman S.T."/>
            <person name="Glockner G."/>
            <person name="John U."/>
            <person name="Richards T."/>
            <person name="Worden A.Z."/>
            <person name="Zhang X."/>
            <person name="Grigoriev I.V."/>
            <person name="Allen A.E."/>
            <person name="Bidle K."/>
            <person name="Borodovsky M."/>
            <person name="Bowler C."/>
            <person name="Brownlee C."/>
            <person name="Cock J.M."/>
            <person name="Elias M."/>
            <person name="Gladyshev V.N."/>
            <person name="Groth M."/>
            <person name="Guda C."/>
            <person name="Hadaegh A."/>
            <person name="Iglesias-Rodriguez M.D."/>
            <person name="Jenkins J."/>
            <person name="Jones B.M."/>
            <person name="Lawson T."/>
            <person name="Leese F."/>
            <person name="Lindquist E."/>
            <person name="Lobanov A."/>
            <person name="Lomsadze A."/>
            <person name="Malik S.B."/>
            <person name="Marsh M.E."/>
            <person name="Mackinder L."/>
            <person name="Mock T."/>
            <person name="Mueller-Roeber B."/>
            <person name="Pagarete A."/>
            <person name="Parker M."/>
            <person name="Probert I."/>
            <person name="Quesneville H."/>
            <person name="Raines C."/>
            <person name="Rensing S.A."/>
            <person name="Riano-Pachon D.M."/>
            <person name="Richier S."/>
            <person name="Rokitta S."/>
            <person name="Shiraiwa Y."/>
            <person name="Soanes D.M."/>
            <person name="van der Giezen M."/>
            <person name="Wahlund T.M."/>
            <person name="Williams B."/>
            <person name="Wilson W."/>
            <person name="Wolfe G."/>
            <person name="Wurch L.L."/>
        </authorList>
    </citation>
    <scope>NUCLEOTIDE SEQUENCE</scope>
</reference>
<sequence>MVTTAPFMVTALGSDFLVWYGSTGGQEAADTDTHTRYARMAAVFHASTVFYAPAGRAV</sequence>
<dbReference type="RefSeq" id="XP_005759584.1">
    <property type="nucleotide sequence ID" value="XM_005759527.1"/>
</dbReference>
<accession>A0A0D3I7C0</accession>
<dbReference type="GeneID" id="17253483"/>
<evidence type="ECO:0000313" key="2">
    <source>
        <dbReference type="Proteomes" id="UP000013827"/>
    </source>
</evidence>
<name>A0A0D3I7C0_EMIH1</name>
<proteinExistence type="predicted"/>
<reference evidence="1" key="2">
    <citation type="submission" date="2024-10" db="UniProtKB">
        <authorList>
            <consortium name="EnsemblProtists"/>
        </authorList>
    </citation>
    <scope>IDENTIFICATION</scope>
</reference>
<dbReference type="KEGG" id="ehx:EMIHUDRAFT_198466"/>
<dbReference type="HOGENOM" id="CLU_2983109_0_0_1"/>
<dbReference type="Proteomes" id="UP000013827">
    <property type="component" value="Unassembled WGS sequence"/>
</dbReference>
<dbReference type="AlphaFoldDB" id="A0A0D3I7C0"/>
<organism evidence="1 2">
    <name type="scientific">Emiliania huxleyi (strain CCMP1516)</name>
    <dbReference type="NCBI Taxonomy" id="280463"/>
    <lineage>
        <taxon>Eukaryota</taxon>
        <taxon>Haptista</taxon>
        <taxon>Haptophyta</taxon>
        <taxon>Prymnesiophyceae</taxon>
        <taxon>Isochrysidales</taxon>
        <taxon>Noelaerhabdaceae</taxon>
        <taxon>Emiliania</taxon>
    </lineage>
</organism>
<keyword evidence="2" id="KW-1185">Reference proteome</keyword>